<accession>A0A7W3ZVQ8</accession>
<feature type="compositionally biased region" description="Low complexity" evidence="1">
    <location>
        <begin position="80"/>
        <end position="91"/>
    </location>
</feature>
<evidence type="ECO:0000313" key="2">
    <source>
        <dbReference type="EMBL" id="MBB1262494.1"/>
    </source>
</evidence>
<proteinExistence type="predicted"/>
<sequence>AASLGANIATAGLLDLNQPPDWLRILVAGWPALAFFGGTLLAHQRPTHDAPEPDGPTVDHAPAQADLTREPEPPTPPVEPALEAPELPAAEPEFDSTVELEPAAIAPVEPDPEPTPNPPADPDPAPAPVVPAALVDHARKLSAEHKRRTGYPIDADGLRTRLGVPAPLAVAIANQLT</sequence>
<comment type="caution">
    <text evidence="2">The sequence shown here is derived from an EMBL/GenBank/DDBJ whole genome shotgun (WGS) entry which is preliminary data.</text>
</comment>
<evidence type="ECO:0000313" key="3">
    <source>
        <dbReference type="Proteomes" id="UP000517765"/>
    </source>
</evidence>
<feature type="compositionally biased region" description="Pro residues" evidence="1">
    <location>
        <begin position="113"/>
        <end position="129"/>
    </location>
</feature>
<reference evidence="3" key="1">
    <citation type="submission" date="2020-05" db="EMBL/GenBank/DDBJ databases">
        <title>Classification of alakaliphilic streptomycetes isolated from an alkaline soil next to Lonar Crater, India and a proposal for the recognition of Streptomyces alkaliterrae sp. nov.</title>
        <authorList>
            <person name="Golinska P."/>
        </authorList>
    </citation>
    <scope>NUCLEOTIDE SEQUENCE [LARGE SCALE GENOMIC DNA]</scope>
    <source>
        <strain evidence="3">OF8</strain>
    </source>
</reference>
<dbReference type="Proteomes" id="UP000517765">
    <property type="component" value="Unassembled WGS sequence"/>
</dbReference>
<dbReference type="AlphaFoldDB" id="A0A7W3ZVQ8"/>
<dbReference type="RefSeq" id="WP_181356649.1">
    <property type="nucleotide sequence ID" value="NZ_JABJXA010000398.1"/>
</dbReference>
<protein>
    <submittedName>
        <fullName evidence="2">SpdA protein</fullName>
    </submittedName>
</protein>
<evidence type="ECO:0000256" key="1">
    <source>
        <dbReference type="SAM" id="MobiDB-lite"/>
    </source>
</evidence>
<organism evidence="2 3">
    <name type="scientific">Streptomyces alkaliterrae</name>
    <dbReference type="NCBI Taxonomy" id="2213162"/>
    <lineage>
        <taxon>Bacteria</taxon>
        <taxon>Bacillati</taxon>
        <taxon>Actinomycetota</taxon>
        <taxon>Actinomycetes</taxon>
        <taxon>Kitasatosporales</taxon>
        <taxon>Streptomycetaceae</taxon>
        <taxon>Streptomyces</taxon>
    </lineage>
</organism>
<dbReference type="EMBL" id="JABJXA010000398">
    <property type="protein sequence ID" value="MBB1262494.1"/>
    <property type="molecule type" value="Genomic_DNA"/>
</dbReference>
<feature type="region of interest" description="Disordered" evidence="1">
    <location>
        <begin position="44"/>
        <end position="129"/>
    </location>
</feature>
<name>A0A7W3ZVQ8_9ACTN</name>
<feature type="non-terminal residue" evidence="2">
    <location>
        <position position="1"/>
    </location>
</feature>
<gene>
    <name evidence="2" type="ORF">H3147_27410</name>
</gene>